<dbReference type="Pfam" id="PF00443">
    <property type="entry name" value="UCH"/>
    <property type="match status" value="1"/>
</dbReference>
<dbReference type="PANTHER" id="PTHR24006">
    <property type="entry name" value="UBIQUITIN CARBOXYL-TERMINAL HYDROLASE"/>
    <property type="match status" value="1"/>
</dbReference>
<dbReference type="InterPro" id="IPR001394">
    <property type="entry name" value="Peptidase_C19_UCH"/>
</dbReference>
<dbReference type="InterPro" id="IPR018200">
    <property type="entry name" value="USP_CS"/>
</dbReference>
<dbReference type="GO" id="GO:0016579">
    <property type="term" value="P:protein deubiquitination"/>
    <property type="evidence" value="ECO:0007669"/>
    <property type="project" value="InterPro"/>
</dbReference>
<dbReference type="PROSITE" id="PS50235">
    <property type="entry name" value="USP_3"/>
    <property type="match status" value="1"/>
</dbReference>
<comment type="caution">
    <text evidence="2">The sequence shown here is derived from an EMBL/GenBank/DDBJ whole genome shotgun (WGS) entry which is preliminary data.</text>
</comment>
<dbReference type="FunFam" id="3.90.70.10:FF:000022">
    <property type="entry name" value="Ubiquitin carboxyl-terminal hydrolase 24"/>
    <property type="match status" value="1"/>
</dbReference>
<proteinExistence type="predicted"/>
<dbReference type="InterPro" id="IPR028889">
    <property type="entry name" value="USP"/>
</dbReference>
<evidence type="ECO:0000313" key="2">
    <source>
        <dbReference type="EMBL" id="CAG9329496.1"/>
    </source>
</evidence>
<reference evidence="2" key="1">
    <citation type="submission" date="2021-09" db="EMBL/GenBank/DDBJ databases">
        <authorList>
            <consortium name="AG Swart"/>
            <person name="Singh M."/>
            <person name="Singh A."/>
            <person name="Seah K."/>
            <person name="Emmerich C."/>
        </authorList>
    </citation>
    <scope>NUCLEOTIDE SEQUENCE</scope>
    <source>
        <strain evidence="2">ATCC30299</strain>
    </source>
</reference>
<feature type="domain" description="USP" evidence="1">
    <location>
        <begin position="642"/>
        <end position="966"/>
    </location>
</feature>
<dbReference type="InterPro" id="IPR050164">
    <property type="entry name" value="Peptidase_C19"/>
</dbReference>
<evidence type="ECO:0000313" key="3">
    <source>
        <dbReference type="Proteomes" id="UP001162131"/>
    </source>
</evidence>
<dbReference type="GO" id="GO:0004843">
    <property type="term" value="F:cysteine-type deubiquitinase activity"/>
    <property type="evidence" value="ECO:0007669"/>
    <property type="project" value="InterPro"/>
</dbReference>
<dbReference type="AlphaFoldDB" id="A0AAU9K8M7"/>
<dbReference type="SUPFAM" id="SSF54001">
    <property type="entry name" value="Cysteine proteinases"/>
    <property type="match status" value="1"/>
</dbReference>
<dbReference type="GO" id="GO:0005634">
    <property type="term" value="C:nucleus"/>
    <property type="evidence" value="ECO:0007669"/>
    <property type="project" value="TreeGrafter"/>
</dbReference>
<name>A0AAU9K8M7_9CILI</name>
<dbReference type="Proteomes" id="UP001162131">
    <property type="component" value="Unassembled WGS sequence"/>
</dbReference>
<dbReference type="PANTHER" id="PTHR24006:SF827">
    <property type="entry name" value="UBIQUITIN CARBOXYL-TERMINAL HYDROLASE 34"/>
    <property type="match status" value="1"/>
</dbReference>
<gene>
    <name evidence="2" type="ORF">BSTOLATCC_MIC48315</name>
</gene>
<organism evidence="2 3">
    <name type="scientific">Blepharisma stoltei</name>
    <dbReference type="NCBI Taxonomy" id="1481888"/>
    <lineage>
        <taxon>Eukaryota</taxon>
        <taxon>Sar</taxon>
        <taxon>Alveolata</taxon>
        <taxon>Ciliophora</taxon>
        <taxon>Postciliodesmatophora</taxon>
        <taxon>Heterotrichea</taxon>
        <taxon>Heterotrichida</taxon>
        <taxon>Blepharismidae</taxon>
        <taxon>Blepharisma</taxon>
    </lineage>
</organism>
<dbReference type="EMBL" id="CAJZBQ010000047">
    <property type="protein sequence ID" value="CAG9329496.1"/>
    <property type="molecule type" value="Genomic_DNA"/>
</dbReference>
<dbReference type="PROSITE" id="PS00973">
    <property type="entry name" value="USP_2"/>
    <property type="match status" value="1"/>
</dbReference>
<protein>
    <recommendedName>
        <fullName evidence="1">USP domain-containing protein</fullName>
    </recommendedName>
</protein>
<dbReference type="Gene3D" id="3.90.70.10">
    <property type="entry name" value="Cysteine proteinases"/>
    <property type="match status" value="1"/>
</dbReference>
<dbReference type="GO" id="GO:0005829">
    <property type="term" value="C:cytosol"/>
    <property type="evidence" value="ECO:0007669"/>
    <property type="project" value="TreeGrafter"/>
</dbReference>
<keyword evidence="3" id="KW-1185">Reference proteome</keyword>
<dbReference type="InterPro" id="IPR038765">
    <property type="entry name" value="Papain-like_cys_pep_sf"/>
</dbReference>
<sequence length="1149" mass="133852">MMIGSYLEKFVKGSQDKPAISDAQQSETFSEFFLNDLKFPSQNVNHQNFEYFKQIFLSQNASLQKIEVDENRIVCRKSANIVGFDKLASIFLQSDDALVVQDSMIMLIALLTKFHISICREAQKIFNDFVSDLATYIEKCINDDILTCRGLSLLLKLVEIRDPLSQNSTMYMKRESDLQYKPIEINNSGTIKDLRKEIAKIYAEPIEKIVLKVNDKLFGPSENDLKISALNSISMIVIFMEPSVMDYEARMGLSSHHQLYDCLFQLLLDNVQRSSDLAWTLLMTLPTYDKIVHDIYTLSSELMGILNPANPYKLLYCLMVLNRYCSDQSWKLKFIGVNGPEYLIKLFLYIKGNIKGKPLIRLEEALINILGKLLRFPLENHHAFIEAIMETLSLMSISPHQLNNIRGLFESLTEIINFLVLYYKSETSSEILNFIHTNDLIYNSLIAQKSSDFGFLMLKLMENIANLTNIHYSFALLMLQLLPKAKENKSKLYFDFFAFLFKKIPNKSPFLDLFNELFNEITLRWEINSGYQDIILYGSLKVLANGWTSYLLSIENSLDFFLQKCLFEIPESTRSPFPKCKNIETRQAGFELLYDLCKNSDFLSKVTNLLEKFHYDNSWRSNHKSDWNRFSLQNEKSLTGFTGIRNLGCTCYMNSLIQSLYTIPSLRDGILYIPTVASEDNVLFQLKRIFSGLKNSDKPFISTRKFCRAYKDCDGNPVNLYEQKDADEFFGNLMERLENALKGSNYENLVQSHFGGYQVLEIESKDCPHKTQRFEPFLTIPIEVKNKRMLSEGLKSLVEGEILEADNAYLCEQCHIKVKALKRVSIKCLPNYLMLALRRFEFNFETMKPSKLNEYFEFPSELDMEPYTQEGLKNLENGSGVFEKNYYNYKLRGIIIHTGDAERGHYYSFIYDFKKKSWINFNDTMVYEIPETEIAANAFGGFLKNTTTGEIKQKITNGYLLLYERIKKYRLRNPESDEIEKINLNTSYGGVDIFERLYKEKNKKYWKIKYVFGYEYAWFINEMTKLENPPVKFIIENFLAIQIRNRDRGGQFMSLVKAITRMLEQEENADWFLEKITDAKILKEILFMCPVSEVRKIIVELAEQALRYASIQIKTKTNERAALFFNTKFEKIESYFRELSCKLFSARGF</sequence>
<accession>A0AAU9K8M7</accession>
<evidence type="ECO:0000259" key="1">
    <source>
        <dbReference type="PROSITE" id="PS50235"/>
    </source>
</evidence>